<keyword evidence="3" id="KW-1185">Reference proteome</keyword>
<evidence type="ECO:0008006" key="4">
    <source>
        <dbReference type="Google" id="ProtNLM"/>
    </source>
</evidence>
<feature type="region of interest" description="Disordered" evidence="1">
    <location>
        <begin position="329"/>
        <end position="357"/>
    </location>
</feature>
<accession>A0A8H5GXZ7</accession>
<evidence type="ECO:0000313" key="3">
    <source>
        <dbReference type="Proteomes" id="UP000559256"/>
    </source>
</evidence>
<organism evidence="2 3">
    <name type="scientific">Tetrapyrgos nigripes</name>
    <dbReference type="NCBI Taxonomy" id="182062"/>
    <lineage>
        <taxon>Eukaryota</taxon>
        <taxon>Fungi</taxon>
        <taxon>Dikarya</taxon>
        <taxon>Basidiomycota</taxon>
        <taxon>Agaricomycotina</taxon>
        <taxon>Agaricomycetes</taxon>
        <taxon>Agaricomycetidae</taxon>
        <taxon>Agaricales</taxon>
        <taxon>Marasmiineae</taxon>
        <taxon>Marasmiaceae</taxon>
        <taxon>Tetrapyrgos</taxon>
    </lineage>
</organism>
<dbReference type="EMBL" id="JAACJM010000004">
    <property type="protein sequence ID" value="KAF5373077.1"/>
    <property type="molecule type" value="Genomic_DNA"/>
</dbReference>
<proteinExistence type="predicted"/>
<protein>
    <recommendedName>
        <fullName evidence="4">Arrestin-like N-terminal domain-containing protein</fullName>
    </recommendedName>
</protein>
<feature type="compositionally biased region" description="Polar residues" evidence="1">
    <location>
        <begin position="329"/>
        <end position="338"/>
    </location>
</feature>
<feature type="compositionally biased region" description="Low complexity" evidence="1">
    <location>
        <begin position="339"/>
        <end position="354"/>
    </location>
</feature>
<dbReference type="Proteomes" id="UP000559256">
    <property type="component" value="Unassembled WGS sequence"/>
</dbReference>
<evidence type="ECO:0000313" key="2">
    <source>
        <dbReference type="EMBL" id="KAF5373077.1"/>
    </source>
</evidence>
<comment type="caution">
    <text evidence="2">The sequence shown here is derived from an EMBL/GenBank/DDBJ whole genome shotgun (WGS) entry which is preliminary data.</text>
</comment>
<dbReference type="AlphaFoldDB" id="A0A8H5GXZ7"/>
<gene>
    <name evidence="2" type="ORF">D9758_001706</name>
</gene>
<dbReference type="OrthoDB" id="2586076at2759"/>
<reference evidence="2 3" key="1">
    <citation type="journal article" date="2020" name="ISME J.">
        <title>Uncovering the hidden diversity of litter-decomposition mechanisms in mushroom-forming fungi.</title>
        <authorList>
            <person name="Floudas D."/>
            <person name="Bentzer J."/>
            <person name="Ahren D."/>
            <person name="Johansson T."/>
            <person name="Persson P."/>
            <person name="Tunlid A."/>
        </authorList>
    </citation>
    <scope>NUCLEOTIDE SEQUENCE [LARGE SCALE GENOMIC DNA]</scope>
    <source>
        <strain evidence="2 3">CBS 291.85</strain>
    </source>
</reference>
<evidence type="ECO:0000256" key="1">
    <source>
        <dbReference type="SAM" id="MobiDB-lite"/>
    </source>
</evidence>
<sequence length="474" mass="52867">MSLAVVNDMPPEYFSDSTSELFPLPIYSPSLQNANNLLYAPLCDSTAAGNWKYDFKHMGIDLGPRLWGVDRPVYGLNAKVQGTLRLFGSLENVSEASVTFEGTMDLTTPEIGTRSSHDVIFLSRIVNFTSAEIQACSANQNELSFSIPIPSQVEFQGATTQPPPTFCRYYYGFICLIRYSLKVCVVRHGLTKAVDLKAIPVLYFPKSRPSQPPLVEIARPPVHEDTLHTPDLHQSDRIRTYQLSAVYPKTYVGSRSQCKNTMFFSLPSPHCFTSGSKIPFLLSLVFPSDPALGELYFNRIRISLLKRLTICTQATGNRFKRLLTRRSSSKLGNTGASARSSPGPRDSPERSSSPETEHVVQVWQISDGHVKFKSEYSEGVCLYRGFIKTGDTGRECSWALWSAIKVQYILQVTVSAPSHLEDYLPDFELEEPIDLTTDTWETEDRELRSMGGIPVPALGLLKTFDDAMTDTSVV</sequence>
<name>A0A8H5GXZ7_9AGAR</name>